<dbReference type="Proteomes" id="UP000887574">
    <property type="component" value="Unplaced"/>
</dbReference>
<dbReference type="AlphaFoldDB" id="A0A915E2Z1"/>
<sequence length="91" mass="9848">MISCPLSVVASAWGYVGGCRVIMPPPLNQLRTDNVCIQHKSPHPSNPILHIQAPLIEAHNNNDKALGDGSRRNLEPNTFPSGKNAIGESKR</sequence>
<dbReference type="WBParaSite" id="jg25924">
    <property type="protein sequence ID" value="jg25924"/>
    <property type="gene ID" value="jg25924"/>
</dbReference>
<organism evidence="2 3">
    <name type="scientific">Ditylenchus dipsaci</name>
    <dbReference type="NCBI Taxonomy" id="166011"/>
    <lineage>
        <taxon>Eukaryota</taxon>
        <taxon>Metazoa</taxon>
        <taxon>Ecdysozoa</taxon>
        <taxon>Nematoda</taxon>
        <taxon>Chromadorea</taxon>
        <taxon>Rhabditida</taxon>
        <taxon>Tylenchina</taxon>
        <taxon>Tylenchomorpha</taxon>
        <taxon>Sphaerularioidea</taxon>
        <taxon>Anguinidae</taxon>
        <taxon>Anguininae</taxon>
        <taxon>Ditylenchus</taxon>
    </lineage>
</organism>
<evidence type="ECO:0000313" key="3">
    <source>
        <dbReference type="WBParaSite" id="jg25924"/>
    </source>
</evidence>
<evidence type="ECO:0000256" key="1">
    <source>
        <dbReference type="SAM" id="MobiDB-lite"/>
    </source>
</evidence>
<accession>A0A915E2Z1</accession>
<feature type="region of interest" description="Disordered" evidence="1">
    <location>
        <begin position="61"/>
        <end position="91"/>
    </location>
</feature>
<feature type="compositionally biased region" description="Basic and acidic residues" evidence="1">
    <location>
        <begin position="61"/>
        <end position="74"/>
    </location>
</feature>
<protein>
    <submittedName>
        <fullName evidence="3">Uncharacterized protein</fullName>
    </submittedName>
</protein>
<keyword evidence="2" id="KW-1185">Reference proteome</keyword>
<evidence type="ECO:0000313" key="2">
    <source>
        <dbReference type="Proteomes" id="UP000887574"/>
    </source>
</evidence>
<name>A0A915E2Z1_9BILA</name>
<proteinExistence type="predicted"/>
<reference evidence="3" key="1">
    <citation type="submission" date="2022-11" db="UniProtKB">
        <authorList>
            <consortium name="WormBaseParasite"/>
        </authorList>
    </citation>
    <scope>IDENTIFICATION</scope>
</reference>